<evidence type="ECO:0000313" key="2">
    <source>
        <dbReference type="EMBL" id="MCD5312982.1"/>
    </source>
</evidence>
<name>A0A9X1NDI3_9ACTN</name>
<reference evidence="2" key="1">
    <citation type="submission" date="2021-11" db="EMBL/GenBank/DDBJ databases">
        <title>Streptomyces corallinus and Kineosporia corallina sp. nov., two new coral-derived marine actinobacteria.</title>
        <authorList>
            <person name="Buangrab K."/>
            <person name="Sutthacheep M."/>
            <person name="Yeemin T."/>
            <person name="Harunari E."/>
            <person name="Igarashi Y."/>
            <person name="Sripreechasak P."/>
            <person name="Kanchanasin P."/>
            <person name="Tanasupawat S."/>
            <person name="Phongsopitanun W."/>
        </authorList>
    </citation>
    <scope>NUCLEOTIDE SEQUENCE</scope>
    <source>
        <strain evidence="2">JCM 31032</strain>
    </source>
</reference>
<dbReference type="RefSeq" id="WP_231443754.1">
    <property type="nucleotide sequence ID" value="NZ_JAJOMB010000010.1"/>
</dbReference>
<organism evidence="2 3">
    <name type="scientific">Kineosporia babensis</name>
    <dbReference type="NCBI Taxonomy" id="499548"/>
    <lineage>
        <taxon>Bacteria</taxon>
        <taxon>Bacillati</taxon>
        <taxon>Actinomycetota</taxon>
        <taxon>Actinomycetes</taxon>
        <taxon>Kineosporiales</taxon>
        <taxon>Kineosporiaceae</taxon>
        <taxon>Kineosporia</taxon>
    </lineage>
</organism>
<keyword evidence="1" id="KW-0812">Transmembrane</keyword>
<feature type="transmembrane region" description="Helical" evidence="1">
    <location>
        <begin position="12"/>
        <end position="30"/>
    </location>
</feature>
<keyword evidence="3" id="KW-1185">Reference proteome</keyword>
<feature type="transmembrane region" description="Helical" evidence="1">
    <location>
        <begin position="42"/>
        <end position="58"/>
    </location>
</feature>
<feature type="transmembrane region" description="Helical" evidence="1">
    <location>
        <begin position="70"/>
        <end position="90"/>
    </location>
</feature>
<dbReference type="Proteomes" id="UP001138997">
    <property type="component" value="Unassembled WGS sequence"/>
</dbReference>
<keyword evidence="1" id="KW-0472">Membrane</keyword>
<proteinExistence type="predicted"/>
<protein>
    <submittedName>
        <fullName evidence="2">Uncharacterized protein</fullName>
    </submittedName>
</protein>
<sequence>MTEVAVGKTSIWITAALLQVLAMSTVWHAMRSTGWARRWAHLFLPLPIIFVLMLHMASSDPKAWNASMPWSAVTILVWLAALLGIVIPMVSNRWPTRLASDGPERAAPLTPLSEHFEIPTIALRDFAAYVAATDSREPVVAKVRAEDGFEVMVRWQDKKRLLAETYWEGDQPEGDHVMQDIAAVLDARDPDEEVDFVWRWTPLVQ</sequence>
<comment type="caution">
    <text evidence="2">The sequence shown here is derived from an EMBL/GenBank/DDBJ whole genome shotgun (WGS) entry which is preliminary data.</text>
</comment>
<accession>A0A9X1NDI3</accession>
<evidence type="ECO:0000313" key="3">
    <source>
        <dbReference type="Proteomes" id="UP001138997"/>
    </source>
</evidence>
<gene>
    <name evidence="2" type="ORF">LR394_18905</name>
</gene>
<dbReference type="AlphaFoldDB" id="A0A9X1NDI3"/>
<keyword evidence="1" id="KW-1133">Transmembrane helix</keyword>
<evidence type="ECO:0000256" key="1">
    <source>
        <dbReference type="SAM" id="Phobius"/>
    </source>
</evidence>
<dbReference type="EMBL" id="JAJOMB010000010">
    <property type="protein sequence ID" value="MCD5312982.1"/>
    <property type="molecule type" value="Genomic_DNA"/>
</dbReference>